<feature type="transmembrane region" description="Helical" evidence="1">
    <location>
        <begin position="90"/>
        <end position="109"/>
    </location>
</feature>
<keyword evidence="1" id="KW-0472">Membrane</keyword>
<evidence type="ECO:0000313" key="2">
    <source>
        <dbReference type="EMBL" id="QOI90632.1"/>
    </source>
</evidence>
<proteinExistence type="predicted"/>
<keyword evidence="1" id="KW-1133">Transmembrane helix</keyword>
<name>A0A7M3UPE5_POV01</name>
<sequence>MPANENGEQSCDEDTISESMSTKMNNIEQWEFSNTETLLQEWGEKAAGLRWMHRYSANHWRSVDKRLNLVGISLSSFVSASSLIGAAEDIVPSTYIMTVVGFVGMLNILNQSLMRFYNSNEKITLHENAAKGFGNINRLIATKLSMSRRDRGNPKTFLNYILKENEKLFNDNIEPHTTSINAFLNTFNKKNTTIDFNFPDIVGKSFRIRVCDTETLFNNTNKSNNYKVNEQELYQLEIEPMNTLNMTNELRV</sequence>
<gene>
    <name evidence="2" type="ORF">HWQ62_00501</name>
</gene>
<organismHost>
    <name type="scientific">Pyramimonas plurioculata</name>
    <dbReference type="NCBI Taxonomy" id="36893"/>
</organismHost>
<evidence type="ECO:0000256" key="1">
    <source>
        <dbReference type="SAM" id="Phobius"/>
    </source>
</evidence>
<dbReference type="NCBIfam" id="NF033632">
    <property type="entry name" value="SLATT_4"/>
    <property type="match status" value="1"/>
</dbReference>
<feature type="transmembrane region" description="Helical" evidence="1">
    <location>
        <begin position="67"/>
        <end position="84"/>
    </location>
</feature>
<reference evidence="2" key="1">
    <citation type="submission" date="2020-06" db="EMBL/GenBank/DDBJ databases">
        <title>Lateral gene transfer of anion-conducting channel rhodopsins between green algae and giant viruses.</title>
        <authorList>
            <person name="Rozenberg A."/>
            <person name="Oppermann J."/>
            <person name="Wietek J."/>
            <person name="Fernandez Lahore R.G."/>
            <person name="Sandaa R.-A."/>
            <person name="Bratbak G."/>
            <person name="Hegemann P."/>
            <person name="Beja O."/>
        </authorList>
    </citation>
    <scope>NUCLEOTIDE SEQUENCE</scope>
    <source>
        <strain evidence="2">01B</strain>
    </source>
</reference>
<accession>A0A7M3UPE5</accession>
<protein>
    <recommendedName>
        <fullName evidence="3">SMODS and SLOG-associating 2TM effector domain-containing protein</fullName>
    </recommendedName>
</protein>
<evidence type="ECO:0008006" key="3">
    <source>
        <dbReference type="Google" id="ProtNLM"/>
    </source>
</evidence>
<dbReference type="EMBL" id="MT663543">
    <property type="protein sequence ID" value="QOI90632.1"/>
    <property type="molecule type" value="Genomic_DNA"/>
</dbReference>
<organism evidence="2">
    <name type="scientific">Pyramimonas orientalis virus</name>
    <name type="common">PoV01</name>
    <dbReference type="NCBI Taxonomy" id="455367"/>
    <lineage>
        <taxon>Viruses</taxon>
        <taxon>Varidnaviria</taxon>
        <taxon>Bamfordvirae</taxon>
        <taxon>Nucleocytoviricota</taxon>
        <taxon>Megaviricetes</taxon>
        <taxon>Imitervirales</taxon>
        <taxon>Allomimiviridae</taxon>
        <taxon>Heliosvirus</taxon>
        <taxon>Heliosvirus raunefjordenense</taxon>
    </lineage>
</organism>
<keyword evidence="1" id="KW-0812">Transmembrane</keyword>